<keyword evidence="1" id="KW-0812">Transmembrane</keyword>
<evidence type="ECO:0000313" key="3">
    <source>
        <dbReference type="Proteomes" id="UP000053750"/>
    </source>
</evidence>
<feature type="transmembrane region" description="Helical" evidence="1">
    <location>
        <begin position="12"/>
        <end position="28"/>
    </location>
</feature>
<evidence type="ECO:0000256" key="1">
    <source>
        <dbReference type="SAM" id="Phobius"/>
    </source>
</evidence>
<accession>A0A9W5S1H7</accession>
<dbReference type="EMBL" id="JFHU01000074">
    <property type="protein sequence ID" value="EXX90121.1"/>
    <property type="molecule type" value="Genomic_DNA"/>
</dbReference>
<feature type="transmembrane region" description="Helical" evidence="1">
    <location>
        <begin position="40"/>
        <end position="58"/>
    </location>
</feature>
<protein>
    <submittedName>
        <fullName evidence="2">Transglutaminase</fullName>
    </submittedName>
</protein>
<keyword evidence="1" id="KW-0472">Membrane</keyword>
<dbReference type="Proteomes" id="UP000053750">
    <property type="component" value="Unassembled WGS sequence"/>
</dbReference>
<name>A0A9W5S1H7_9BACL</name>
<keyword evidence="1" id="KW-1133">Transmembrane helix</keyword>
<dbReference type="OrthoDB" id="1817605at2"/>
<sequence>MEWGRLSAYAEPVAWVVILILAVSLIQGMSRGASGSAKHLFIFVWESFWTVVSLLLAARTARALTPVAEQWLVNVGIRVPVSDLNVWQQAWYTFITGLRDLPLMRYGILFLAAYFVYRSLSRLLGVFALPLLAGRGRLREGGRAAAGGYPGRAVNRFAGAVLGAVLGAGRSLVLLAGLFVYVSLLPQAPLAAGIASSPVYRAASERLLQPIAGRMIEEQGPVFTQAVEPEFKEVLQRRYEMFDRDWFDSPGFEKTHIREA</sequence>
<feature type="transmembrane region" description="Helical" evidence="1">
    <location>
        <begin position="108"/>
        <end position="133"/>
    </location>
</feature>
<feature type="transmembrane region" description="Helical" evidence="1">
    <location>
        <begin position="154"/>
        <end position="182"/>
    </location>
</feature>
<comment type="caution">
    <text evidence="2">The sequence shown here is derived from an EMBL/GenBank/DDBJ whole genome shotgun (WGS) entry which is preliminary data.</text>
</comment>
<evidence type="ECO:0000313" key="2">
    <source>
        <dbReference type="EMBL" id="EXX90121.1"/>
    </source>
</evidence>
<gene>
    <name evidence="2" type="ORF">BG53_14125</name>
</gene>
<dbReference type="AlphaFoldDB" id="A0A9W5S1H7"/>
<organism evidence="2 3">
    <name type="scientific">Paenibacillus darwinianus</name>
    <dbReference type="NCBI Taxonomy" id="1380763"/>
    <lineage>
        <taxon>Bacteria</taxon>
        <taxon>Bacillati</taxon>
        <taxon>Bacillota</taxon>
        <taxon>Bacilli</taxon>
        <taxon>Bacillales</taxon>
        <taxon>Paenibacillaceae</taxon>
        <taxon>Paenibacillus</taxon>
    </lineage>
</organism>
<proteinExistence type="predicted"/>
<keyword evidence="3" id="KW-1185">Reference proteome</keyword>
<dbReference type="RefSeq" id="WP_051587565.1">
    <property type="nucleotide sequence ID" value="NZ_KK082237.1"/>
</dbReference>
<reference evidence="2 3" key="1">
    <citation type="submission" date="2014-02" db="EMBL/GenBank/DDBJ databases">
        <title>Genome sequence of Paenibacillus darwinianus reveals adaptive mechanisms for survival in Antarctic soils.</title>
        <authorList>
            <person name="Dsouza M."/>
            <person name="Taylor M.W."/>
            <person name="Turner S.J."/>
            <person name="Aislabie J."/>
        </authorList>
    </citation>
    <scope>NUCLEOTIDE SEQUENCE [LARGE SCALE GENOMIC DNA]</scope>
    <source>
        <strain evidence="2 3">CE1</strain>
    </source>
</reference>